<comment type="subcellular location">
    <subcellularLocation>
        <location evidence="6">Cell membrane</location>
        <topology evidence="6">Multi-pass membrane protein</topology>
    </subcellularLocation>
    <subcellularLocation>
        <location evidence="1">Membrane</location>
        <topology evidence="1">Multi-pass membrane protein</topology>
    </subcellularLocation>
</comment>
<evidence type="ECO:0000256" key="5">
    <source>
        <dbReference type="ARBA" id="ARBA00023136"/>
    </source>
</evidence>
<evidence type="ECO:0000256" key="6">
    <source>
        <dbReference type="RuleBase" id="RU003376"/>
    </source>
</evidence>
<reference evidence="9 10" key="1">
    <citation type="submission" date="2018-05" db="EMBL/GenBank/DDBJ databases">
        <title>Complete Genome Sequence of Methylobacterium sp. 17Sr1-28.</title>
        <authorList>
            <person name="Srinivasan S."/>
        </authorList>
    </citation>
    <scope>NUCLEOTIDE SEQUENCE [LARGE SCALE GENOMIC DNA]</scope>
    <source>
        <strain evidence="9 10">17Sr1-28</strain>
    </source>
</reference>
<dbReference type="GO" id="GO:0004129">
    <property type="term" value="F:cytochrome-c oxidase activity"/>
    <property type="evidence" value="ECO:0007669"/>
    <property type="project" value="InterPro"/>
</dbReference>
<comment type="similarity">
    <text evidence="2 6">Belongs to the cytochrome c oxidase subunit 3 family.</text>
</comment>
<dbReference type="RefSeq" id="WP_109960860.1">
    <property type="nucleotide sequence ID" value="NZ_CP029553.1"/>
</dbReference>
<keyword evidence="5 7" id="KW-0472">Membrane</keyword>
<dbReference type="SUPFAM" id="SSF81452">
    <property type="entry name" value="Cytochrome c oxidase subunit III-like"/>
    <property type="match status" value="1"/>
</dbReference>
<dbReference type="Pfam" id="PF00510">
    <property type="entry name" value="COX3"/>
    <property type="match status" value="1"/>
</dbReference>
<feature type="transmembrane region" description="Helical" evidence="7">
    <location>
        <begin position="67"/>
        <end position="87"/>
    </location>
</feature>
<dbReference type="OrthoDB" id="9810850at2"/>
<proteinExistence type="inferred from homology"/>
<evidence type="ECO:0000313" key="9">
    <source>
        <dbReference type="EMBL" id="AWN48572.1"/>
    </source>
</evidence>
<dbReference type="InterPro" id="IPR000298">
    <property type="entry name" value="Cyt_c_oxidase-like_su3"/>
</dbReference>
<evidence type="ECO:0000259" key="8">
    <source>
        <dbReference type="PROSITE" id="PS50253"/>
    </source>
</evidence>
<sequence>MSGADIPARLREGRTDLEARLREGRTDLEARLRQGRTDLEARLREPWSDLETDDATAFARQRAGAALGIWIFLASEVLFFGALFLTYTAARLANQEAFAAAGRETNIVYGTLNTAILLTSSLTIAVASQAAEKGLFRRLTLGCLAATAVLGLAFLVVKGFEYREDIEKHLVPGAHFALTQAPAQIFFAFYWLVTVVHAIHLGIGIALVTRLAIKGWRDPDFLAENPQVEVTALYWHLVDLVWVFLYPMLYLPGRSG</sequence>
<evidence type="ECO:0000256" key="3">
    <source>
        <dbReference type="ARBA" id="ARBA00022692"/>
    </source>
</evidence>
<dbReference type="KEGG" id="mtea:DK419_21280"/>
<protein>
    <submittedName>
        <fullName evidence="9">Cytochrome B</fullName>
    </submittedName>
</protein>
<dbReference type="PROSITE" id="PS50253">
    <property type="entry name" value="COX3"/>
    <property type="match status" value="1"/>
</dbReference>
<evidence type="ECO:0000256" key="1">
    <source>
        <dbReference type="ARBA" id="ARBA00004141"/>
    </source>
</evidence>
<evidence type="ECO:0000313" key="10">
    <source>
        <dbReference type="Proteomes" id="UP000245444"/>
    </source>
</evidence>
<feature type="transmembrane region" description="Helical" evidence="7">
    <location>
        <begin position="107"/>
        <end position="127"/>
    </location>
</feature>
<dbReference type="AlphaFoldDB" id="A0A2U8WTM4"/>
<keyword evidence="4 7" id="KW-1133">Transmembrane helix</keyword>
<dbReference type="GO" id="GO:0005886">
    <property type="term" value="C:plasma membrane"/>
    <property type="evidence" value="ECO:0007669"/>
    <property type="project" value="UniProtKB-SubCell"/>
</dbReference>
<organism evidence="9 10">
    <name type="scientific">Methylobacterium terrae</name>
    <dbReference type="NCBI Taxonomy" id="2202827"/>
    <lineage>
        <taxon>Bacteria</taxon>
        <taxon>Pseudomonadati</taxon>
        <taxon>Pseudomonadota</taxon>
        <taxon>Alphaproteobacteria</taxon>
        <taxon>Hyphomicrobiales</taxon>
        <taxon>Methylobacteriaceae</taxon>
        <taxon>Methylobacterium</taxon>
    </lineage>
</organism>
<dbReference type="GO" id="GO:0019646">
    <property type="term" value="P:aerobic electron transport chain"/>
    <property type="evidence" value="ECO:0007669"/>
    <property type="project" value="InterPro"/>
</dbReference>
<dbReference type="EMBL" id="CP029553">
    <property type="protein sequence ID" value="AWN48572.1"/>
    <property type="molecule type" value="Genomic_DNA"/>
</dbReference>
<keyword evidence="3 6" id="KW-0812">Transmembrane</keyword>
<dbReference type="InterPro" id="IPR035973">
    <property type="entry name" value="Cyt_c_oxidase_su3-like_sf"/>
</dbReference>
<accession>A0A2U8WTM4</accession>
<feature type="domain" description="Heme-copper oxidase subunit III family profile" evidence="8">
    <location>
        <begin position="64"/>
        <end position="254"/>
    </location>
</feature>
<dbReference type="Proteomes" id="UP000245444">
    <property type="component" value="Chromosome"/>
</dbReference>
<evidence type="ECO:0000256" key="2">
    <source>
        <dbReference type="ARBA" id="ARBA00010581"/>
    </source>
</evidence>
<name>A0A2U8WTM4_9HYPH</name>
<dbReference type="InterPro" id="IPR024791">
    <property type="entry name" value="Cyt_c/ubiquinol_Oxase_su3"/>
</dbReference>
<evidence type="ECO:0000256" key="7">
    <source>
        <dbReference type="SAM" id="Phobius"/>
    </source>
</evidence>
<feature type="transmembrane region" description="Helical" evidence="7">
    <location>
        <begin position="233"/>
        <end position="251"/>
    </location>
</feature>
<dbReference type="PANTHER" id="PTHR11403:SF6">
    <property type="entry name" value="NITRIC OXIDE REDUCTASE SUBUNIT E"/>
    <property type="match status" value="1"/>
</dbReference>
<dbReference type="Gene3D" id="1.20.120.80">
    <property type="entry name" value="Cytochrome c oxidase, subunit III, four-helix bundle"/>
    <property type="match status" value="1"/>
</dbReference>
<dbReference type="PANTHER" id="PTHR11403">
    <property type="entry name" value="CYTOCHROME C OXIDASE SUBUNIT III"/>
    <property type="match status" value="1"/>
</dbReference>
<evidence type="ECO:0000256" key="4">
    <source>
        <dbReference type="ARBA" id="ARBA00022989"/>
    </source>
</evidence>
<gene>
    <name evidence="9" type="ORF">DK419_21280</name>
</gene>
<keyword evidence="10" id="KW-1185">Reference proteome</keyword>
<feature type="transmembrane region" description="Helical" evidence="7">
    <location>
        <begin position="139"/>
        <end position="157"/>
    </location>
</feature>
<dbReference type="InterPro" id="IPR013833">
    <property type="entry name" value="Cyt_c_oxidase_su3_a-hlx"/>
</dbReference>
<feature type="transmembrane region" description="Helical" evidence="7">
    <location>
        <begin position="188"/>
        <end position="213"/>
    </location>
</feature>